<dbReference type="EMBL" id="PGEZ01000001">
    <property type="protein sequence ID" value="PJJ56643.1"/>
    <property type="molecule type" value="Genomic_DNA"/>
</dbReference>
<dbReference type="Proteomes" id="UP000230842">
    <property type="component" value="Unassembled WGS sequence"/>
</dbReference>
<gene>
    <name evidence="1" type="ORF">CLV56_0854</name>
</gene>
<name>A0A2M9BFC1_9ACTN</name>
<sequence>MEIYGSKPAAFVAAAGTCAMTRTRTGAVKPFFGWTNVHAFLDPGAAARSSVPSP</sequence>
<reference evidence="1 2" key="1">
    <citation type="submission" date="2017-11" db="EMBL/GenBank/DDBJ databases">
        <title>Genomic Encyclopedia of Archaeal and Bacterial Type Strains, Phase II (KMG-II): From Individual Species to Whole Genera.</title>
        <authorList>
            <person name="Goeker M."/>
        </authorList>
    </citation>
    <scope>NUCLEOTIDE SEQUENCE [LARGE SCALE GENOMIC DNA]</scope>
    <source>
        <strain evidence="1 2">DSM 27763</strain>
    </source>
</reference>
<dbReference type="AlphaFoldDB" id="A0A2M9BFC1"/>
<proteinExistence type="predicted"/>
<evidence type="ECO:0000313" key="2">
    <source>
        <dbReference type="Proteomes" id="UP000230842"/>
    </source>
</evidence>
<organism evidence="1 2">
    <name type="scientific">Mumia flava</name>
    <dbReference type="NCBI Taxonomy" id="1348852"/>
    <lineage>
        <taxon>Bacteria</taxon>
        <taxon>Bacillati</taxon>
        <taxon>Actinomycetota</taxon>
        <taxon>Actinomycetes</taxon>
        <taxon>Propionibacteriales</taxon>
        <taxon>Nocardioidaceae</taxon>
        <taxon>Mumia</taxon>
    </lineage>
</organism>
<accession>A0A2M9BFC1</accession>
<keyword evidence="2" id="KW-1185">Reference proteome</keyword>
<comment type="caution">
    <text evidence="1">The sequence shown here is derived from an EMBL/GenBank/DDBJ whole genome shotgun (WGS) entry which is preliminary data.</text>
</comment>
<evidence type="ECO:0000313" key="1">
    <source>
        <dbReference type="EMBL" id="PJJ56643.1"/>
    </source>
</evidence>
<protein>
    <submittedName>
        <fullName evidence="1">Uncharacterized protein</fullName>
    </submittedName>
</protein>